<evidence type="ECO:0000256" key="1">
    <source>
        <dbReference type="ARBA" id="ARBA00018672"/>
    </source>
</evidence>
<dbReference type="Pfam" id="PF00486">
    <property type="entry name" value="Trans_reg_C"/>
    <property type="match status" value="1"/>
</dbReference>
<dbReference type="CDD" id="cd00383">
    <property type="entry name" value="trans_reg_C"/>
    <property type="match status" value="1"/>
</dbReference>
<evidence type="ECO:0000256" key="9">
    <source>
        <dbReference type="PROSITE-ProRule" id="PRU01091"/>
    </source>
</evidence>
<dbReference type="InterPro" id="IPR001789">
    <property type="entry name" value="Sig_transdc_resp-reg_receiver"/>
</dbReference>
<evidence type="ECO:0000313" key="13">
    <source>
        <dbReference type="Proteomes" id="UP001079657"/>
    </source>
</evidence>
<dbReference type="SUPFAM" id="SSF52172">
    <property type="entry name" value="CheY-like"/>
    <property type="match status" value="1"/>
</dbReference>
<accession>A0ABT4CTW8</accession>
<dbReference type="SMART" id="SM00448">
    <property type="entry name" value="REC"/>
    <property type="match status" value="1"/>
</dbReference>
<dbReference type="PANTHER" id="PTHR48111">
    <property type="entry name" value="REGULATOR OF RPOS"/>
    <property type="match status" value="1"/>
</dbReference>
<dbReference type="PROSITE" id="PS50110">
    <property type="entry name" value="RESPONSE_REGULATORY"/>
    <property type="match status" value="1"/>
</dbReference>
<evidence type="ECO:0000256" key="4">
    <source>
        <dbReference type="ARBA" id="ARBA00023015"/>
    </source>
</evidence>
<dbReference type="SUPFAM" id="SSF46894">
    <property type="entry name" value="C-terminal effector domain of the bipartite response regulators"/>
    <property type="match status" value="1"/>
</dbReference>
<dbReference type="EMBL" id="JAPQES010000005">
    <property type="protein sequence ID" value="MCY6371651.1"/>
    <property type="molecule type" value="Genomic_DNA"/>
</dbReference>
<feature type="modified residue" description="4-aspartylphosphate" evidence="8">
    <location>
        <position position="53"/>
    </location>
</feature>
<evidence type="ECO:0000256" key="7">
    <source>
        <dbReference type="ARBA" id="ARBA00024867"/>
    </source>
</evidence>
<dbReference type="Gene3D" id="6.10.250.690">
    <property type="match status" value="1"/>
</dbReference>
<feature type="domain" description="OmpR/PhoB-type" evidence="11">
    <location>
        <begin position="131"/>
        <end position="229"/>
    </location>
</feature>
<reference evidence="12" key="1">
    <citation type="submission" date="2022-12" db="EMBL/GenBank/DDBJ databases">
        <authorList>
            <person name="Wang J."/>
        </authorList>
    </citation>
    <scope>NUCLEOTIDE SEQUENCE</scope>
    <source>
        <strain evidence="12">HY-42-06</strain>
    </source>
</reference>
<name>A0ABT4CTW8_9CLOT</name>
<sequence length="229" mass="26714">MQNSILIIEDDDSIRDILLYSLKNEGYTVSEASNGTDGLELVKYNKFDLIILDLMLPDISGFDICKKISIEYKIPIIMLTARNDIVDKVLGLELGADDYITKPFDIREVLARVKVSLRRIEKMKEITDKDENTIRLKNNIIIFKDRHEVFKDNEMIKLKPKEYDLLLILSENRNIVFSRDKLLEKVWGFDFEGESRTVDVHVQRVRKKLDDHKENSIIETVFGVGYKML</sequence>
<feature type="DNA-binding region" description="OmpR/PhoB-type" evidence="9">
    <location>
        <begin position="131"/>
        <end position="229"/>
    </location>
</feature>
<protein>
    <recommendedName>
        <fullName evidence="1">Stage 0 sporulation protein A homolog</fullName>
    </recommendedName>
</protein>
<dbReference type="RefSeq" id="WP_268050526.1">
    <property type="nucleotide sequence ID" value="NZ_JAPQES010000005.1"/>
</dbReference>
<proteinExistence type="predicted"/>
<evidence type="ECO:0000256" key="2">
    <source>
        <dbReference type="ARBA" id="ARBA00022553"/>
    </source>
</evidence>
<dbReference type="InterPro" id="IPR001867">
    <property type="entry name" value="OmpR/PhoB-type_DNA-bd"/>
</dbReference>
<evidence type="ECO:0000256" key="6">
    <source>
        <dbReference type="ARBA" id="ARBA00023163"/>
    </source>
</evidence>
<comment type="function">
    <text evidence="7">May play the central regulatory role in sporulation. It may be an element of the effector pathway responsible for the activation of sporulation genes in response to nutritional stress. Spo0A may act in concert with spo0H (a sigma factor) to control the expression of some genes that are critical to the sporulation process.</text>
</comment>
<organism evidence="12 13">
    <name type="scientific">Clostridium ganghwense</name>
    <dbReference type="NCBI Taxonomy" id="312089"/>
    <lineage>
        <taxon>Bacteria</taxon>
        <taxon>Bacillati</taxon>
        <taxon>Bacillota</taxon>
        <taxon>Clostridia</taxon>
        <taxon>Eubacteriales</taxon>
        <taxon>Clostridiaceae</taxon>
        <taxon>Clostridium</taxon>
    </lineage>
</organism>
<keyword evidence="13" id="KW-1185">Reference proteome</keyword>
<dbReference type="InterPro" id="IPR011006">
    <property type="entry name" value="CheY-like_superfamily"/>
</dbReference>
<dbReference type="InterPro" id="IPR039420">
    <property type="entry name" value="WalR-like"/>
</dbReference>
<dbReference type="InterPro" id="IPR036388">
    <property type="entry name" value="WH-like_DNA-bd_sf"/>
</dbReference>
<feature type="domain" description="Response regulatory" evidence="10">
    <location>
        <begin position="4"/>
        <end position="117"/>
    </location>
</feature>
<evidence type="ECO:0000256" key="3">
    <source>
        <dbReference type="ARBA" id="ARBA00023012"/>
    </source>
</evidence>
<evidence type="ECO:0000256" key="8">
    <source>
        <dbReference type="PROSITE-ProRule" id="PRU00169"/>
    </source>
</evidence>
<dbReference type="Pfam" id="PF00072">
    <property type="entry name" value="Response_reg"/>
    <property type="match status" value="1"/>
</dbReference>
<evidence type="ECO:0000313" key="12">
    <source>
        <dbReference type="EMBL" id="MCY6371651.1"/>
    </source>
</evidence>
<dbReference type="Gene3D" id="1.10.10.10">
    <property type="entry name" value="Winged helix-like DNA-binding domain superfamily/Winged helix DNA-binding domain"/>
    <property type="match status" value="1"/>
</dbReference>
<dbReference type="Gene3D" id="3.40.50.2300">
    <property type="match status" value="1"/>
</dbReference>
<dbReference type="PANTHER" id="PTHR48111:SF40">
    <property type="entry name" value="PHOSPHATE REGULON TRANSCRIPTIONAL REGULATORY PROTEIN PHOB"/>
    <property type="match status" value="1"/>
</dbReference>
<dbReference type="PROSITE" id="PS51755">
    <property type="entry name" value="OMPR_PHOB"/>
    <property type="match status" value="1"/>
</dbReference>
<dbReference type="SMART" id="SM00862">
    <property type="entry name" value="Trans_reg_C"/>
    <property type="match status" value="1"/>
</dbReference>
<keyword evidence="6" id="KW-0804">Transcription</keyword>
<dbReference type="Proteomes" id="UP001079657">
    <property type="component" value="Unassembled WGS sequence"/>
</dbReference>
<keyword evidence="5 9" id="KW-0238">DNA-binding</keyword>
<comment type="caution">
    <text evidence="12">The sequence shown here is derived from an EMBL/GenBank/DDBJ whole genome shotgun (WGS) entry which is preliminary data.</text>
</comment>
<keyword evidence="2 8" id="KW-0597">Phosphoprotein</keyword>
<evidence type="ECO:0000259" key="10">
    <source>
        <dbReference type="PROSITE" id="PS50110"/>
    </source>
</evidence>
<evidence type="ECO:0000259" key="11">
    <source>
        <dbReference type="PROSITE" id="PS51755"/>
    </source>
</evidence>
<gene>
    <name evidence="12" type="ORF">OXH55_13470</name>
</gene>
<keyword evidence="3" id="KW-0902">Two-component regulatory system</keyword>
<keyword evidence="4" id="KW-0805">Transcription regulation</keyword>
<dbReference type="InterPro" id="IPR016032">
    <property type="entry name" value="Sig_transdc_resp-reg_C-effctor"/>
</dbReference>
<evidence type="ECO:0000256" key="5">
    <source>
        <dbReference type="ARBA" id="ARBA00023125"/>
    </source>
</evidence>